<dbReference type="RefSeq" id="XP_024734654.1">
    <property type="nucleotide sequence ID" value="XM_024887020.1"/>
</dbReference>
<evidence type="ECO:0000313" key="2">
    <source>
        <dbReference type="Proteomes" id="UP000235371"/>
    </source>
</evidence>
<proteinExistence type="predicted"/>
<keyword evidence="2" id="KW-1185">Reference proteome</keyword>
<dbReference type="Proteomes" id="UP000235371">
    <property type="component" value="Unassembled WGS sequence"/>
</dbReference>
<dbReference type="InParanoid" id="A0A2J6T3Y8"/>
<accession>A0A2J6T3Y8</accession>
<sequence>MHLVGLEALAKSRGGMEALLGHQLTLKFYFLASYPKSNSKSPLVILTVHRVDILCSIAMESKPRFVELVDHVIPPSFDLQSLEPISPLAERYETQLYSLTGMQELSHETIEIYCILRHLIAKEERNGPSLKPRTTEGGTFEWLRGYPDPLVHRLIALAQYQLPQSPNQNNAVIYKLFGNAGLAHIAMLTRNGPPWAYVPKLISSRVRTMSTRIRTCPEETNCLRPLQEVYPEMLLWIIMMGGLGSIGTEEQEWFSELLAELCFATDIVGTAELAMFLKEFLWSDFYLDHSFKEFWDAVAVARDVEADLGTKQARSPLDKVWEVD</sequence>
<dbReference type="AlphaFoldDB" id="A0A2J6T3Y8"/>
<name>A0A2J6T3Y8_9HELO</name>
<organism evidence="1 2">
    <name type="scientific">Hyaloscypha bicolor E</name>
    <dbReference type="NCBI Taxonomy" id="1095630"/>
    <lineage>
        <taxon>Eukaryota</taxon>
        <taxon>Fungi</taxon>
        <taxon>Dikarya</taxon>
        <taxon>Ascomycota</taxon>
        <taxon>Pezizomycotina</taxon>
        <taxon>Leotiomycetes</taxon>
        <taxon>Helotiales</taxon>
        <taxon>Hyaloscyphaceae</taxon>
        <taxon>Hyaloscypha</taxon>
        <taxon>Hyaloscypha bicolor</taxon>
    </lineage>
</organism>
<reference evidence="1 2" key="1">
    <citation type="submission" date="2016-04" db="EMBL/GenBank/DDBJ databases">
        <title>A degradative enzymes factory behind the ericoid mycorrhizal symbiosis.</title>
        <authorList>
            <consortium name="DOE Joint Genome Institute"/>
            <person name="Martino E."/>
            <person name="Morin E."/>
            <person name="Grelet G."/>
            <person name="Kuo A."/>
            <person name="Kohler A."/>
            <person name="Daghino S."/>
            <person name="Barry K."/>
            <person name="Choi C."/>
            <person name="Cichocki N."/>
            <person name="Clum A."/>
            <person name="Copeland A."/>
            <person name="Hainaut M."/>
            <person name="Haridas S."/>
            <person name="Labutti K."/>
            <person name="Lindquist E."/>
            <person name="Lipzen A."/>
            <person name="Khouja H.-R."/>
            <person name="Murat C."/>
            <person name="Ohm R."/>
            <person name="Olson A."/>
            <person name="Spatafora J."/>
            <person name="Veneault-Fourrey C."/>
            <person name="Henrissat B."/>
            <person name="Grigoriev I."/>
            <person name="Martin F."/>
            <person name="Perotto S."/>
        </authorList>
    </citation>
    <scope>NUCLEOTIDE SEQUENCE [LARGE SCALE GENOMIC DNA]</scope>
    <source>
        <strain evidence="1 2">E</strain>
    </source>
</reference>
<dbReference type="GeneID" id="36595096"/>
<dbReference type="STRING" id="1095630.A0A2J6T3Y8"/>
<evidence type="ECO:0000313" key="1">
    <source>
        <dbReference type="EMBL" id="PMD57750.1"/>
    </source>
</evidence>
<dbReference type="OrthoDB" id="4158087at2759"/>
<dbReference type="EMBL" id="KZ613843">
    <property type="protein sequence ID" value="PMD57750.1"/>
    <property type="molecule type" value="Genomic_DNA"/>
</dbReference>
<gene>
    <name evidence="1" type="ORF">K444DRAFT_664898</name>
</gene>
<protein>
    <submittedName>
        <fullName evidence="1">Uncharacterized protein</fullName>
    </submittedName>
</protein>